<keyword evidence="2 3" id="KW-0732">Signal</keyword>
<evidence type="ECO:0000313" key="4">
    <source>
        <dbReference type="EMBL" id="MBW7569353.1"/>
    </source>
</evidence>
<reference evidence="4 5" key="1">
    <citation type="submission" date="2021-03" db="EMBL/GenBank/DDBJ databases">
        <title>Succinivibrio sp. nov. isolated from feces of cow.</title>
        <authorList>
            <person name="Choi J.-Y."/>
        </authorList>
    </citation>
    <scope>NUCLEOTIDE SEQUENCE [LARGE SCALE GENOMIC DNA]</scope>
    <source>
        <strain evidence="4 5">AGMB01872</strain>
    </source>
</reference>
<name>A0ABS7DDH7_9GAMM</name>
<feature type="signal peptide" evidence="3">
    <location>
        <begin position="1"/>
        <end position="21"/>
    </location>
</feature>
<evidence type="ECO:0000313" key="5">
    <source>
        <dbReference type="Proteomes" id="UP000731465"/>
    </source>
</evidence>
<dbReference type="Pfam" id="PF09829">
    <property type="entry name" value="DUF2057"/>
    <property type="match status" value="1"/>
</dbReference>
<evidence type="ECO:0000256" key="3">
    <source>
        <dbReference type="SAM" id="SignalP"/>
    </source>
</evidence>
<evidence type="ECO:0000256" key="2">
    <source>
        <dbReference type="ARBA" id="ARBA00022729"/>
    </source>
</evidence>
<dbReference type="PANTHER" id="PTHR38108">
    <property type="entry name" value="UPF0319 PROTEIN YCCT"/>
    <property type="match status" value="1"/>
</dbReference>
<dbReference type="EMBL" id="JAGFNY010000001">
    <property type="protein sequence ID" value="MBW7569353.1"/>
    <property type="molecule type" value="Genomic_DNA"/>
</dbReference>
<sequence>MKIHKIALAVSSAFFALNTYAATGFKVPVHYNIELVDGSDDTDNYSRFNRILTLTPGKHQVVLTFKDTFKSGTDSRMVQSIDPLVIDIENLKNDEVISFNYKRPANEEQAKTYAHNQKIVLIDNNSGRELTKDEATYFILTSDSGFALMRDYKNELMSLNRLYAPSYVPNAQREMTLTENGAPTIRAGSERNANYQVNGQQGITLKPLANNSSAMTTSSAPGSKVNADVYNEMIRLYNQADDATKLKFVKYVMSH</sequence>
<dbReference type="RefSeq" id="WP_219935797.1">
    <property type="nucleotide sequence ID" value="NZ_JAGFNY010000001.1"/>
</dbReference>
<comment type="similarity">
    <text evidence="1">Belongs to the UPF0319 family.</text>
</comment>
<keyword evidence="5" id="KW-1185">Reference proteome</keyword>
<gene>
    <name evidence="4" type="ORF">J5V48_00385</name>
</gene>
<accession>A0ABS7DDH7</accession>
<evidence type="ECO:0000256" key="1">
    <source>
        <dbReference type="ARBA" id="ARBA00008490"/>
    </source>
</evidence>
<dbReference type="PANTHER" id="PTHR38108:SF1">
    <property type="entry name" value="UPF0319 PROTEIN YCCT"/>
    <property type="match status" value="1"/>
</dbReference>
<dbReference type="InterPro" id="IPR018635">
    <property type="entry name" value="UPF0319"/>
</dbReference>
<proteinExistence type="inferred from homology"/>
<comment type="caution">
    <text evidence="4">The sequence shown here is derived from an EMBL/GenBank/DDBJ whole genome shotgun (WGS) entry which is preliminary data.</text>
</comment>
<protein>
    <submittedName>
        <fullName evidence="4">DUF2057 family protein</fullName>
    </submittedName>
</protein>
<organism evidence="4 5">
    <name type="scientific">Succinivibrio faecicola</name>
    <dbReference type="NCBI Taxonomy" id="2820300"/>
    <lineage>
        <taxon>Bacteria</taxon>
        <taxon>Pseudomonadati</taxon>
        <taxon>Pseudomonadota</taxon>
        <taxon>Gammaproteobacteria</taxon>
        <taxon>Aeromonadales</taxon>
        <taxon>Succinivibrionaceae</taxon>
        <taxon>Succinivibrio</taxon>
    </lineage>
</organism>
<dbReference type="Proteomes" id="UP000731465">
    <property type="component" value="Unassembled WGS sequence"/>
</dbReference>
<feature type="chain" id="PRO_5045129065" evidence="3">
    <location>
        <begin position="22"/>
        <end position="255"/>
    </location>
</feature>